<evidence type="ECO:0000313" key="1">
    <source>
        <dbReference type="EMBL" id="TGZ76917.1"/>
    </source>
</evidence>
<organism evidence="1 2">
    <name type="scientific">Ascodesmis nigricans</name>
    <dbReference type="NCBI Taxonomy" id="341454"/>
    <lineage>
        <taxon>Eukaryota</taxon>
        <taxon>Fungi</taxon>
        <taxon>Dikarya</taxon>
        <taxon>Ascomycota</taxon>
        <taxon>Pezizomycotina</taxon>
        <taxon>Pezizomycetes</taxon>
        <taxon>Pezizales</taxon>
        <taxon>Ascodesmidaceae</taxon>
        <taxon>Ascodesmis</taxon>
    </lineage>
</organism>
<evidence type="ECO:0000313" key="2">
    <source>
        <dbReference type="Proteomes" id="UP000298138"/>
    </source>
</evidence>
<dbReference type="PANTHER" id="PTHR37535">
    <property type="entry name" value="FLUG DOMAIN PROTEIN"/>
    <property type="match status" value="1"/>
</dbReference>
<protein>
    <submittedName>
        <fullName evidence="1">Uncharacterized protein</fullName>
    </submittedName>
</protein>
<dbReference type="EMBL" id="ML220163">
    <property type="protein sequence ID" value="TGZ76917.1"/>
    <property type="molecule type" value="Genomic_DNA"/>
</dbReference>
<dbReference type="STRING" id="341454.A0A4S2MQZ5"/>
<dbReference type="InterPro" id="IPR021842">
    <property type="entry name" value="DUF3435"/>
</dbReference>
<dbReference type="AlphaFoldDB" id="A0A4S2MQZ5"/>
<keyword evidence="2" id="KW-1185">Reference proteome</keyword>
<dbReference type="Proteomes" id="UP000298138">
    <property type="component" value="Unassembled WGS sequence"/>
</dbReference>
<gene>
    <name evidence="1" type="ORF">EX30DRAFT_388966</name>
</gene>
<proteinExistence type="predicted"/>
<dbReference type="InParanoid" id="A0A4S2MQZ5"/>
<dbReference type="Pfam" id="PF11917">
    <property type="entry name" value="DUF3435"/>
    <property type="match status" value="1"/>
</dbReference>
<sequence length="180" mass="20973">MPRKRCPEKSADFYRQRQDIVNTAVVVSTKRAPSTQNYYKQVKATWPQTIKGYLDWWVNKSYIKELSSVSTKGKYHRLVYKDFKRKLALDTHVYPHERYRIQFHLAIMLMAYTSSRPGTIVESSCYTGCNKGLTYRDFNLTLFPNPWPGEGDLITLEVTLHHLKEKRSIGEKLALPCHAA</sequence>
<name>A0A4S2MQZ5_9PEZI</name>
<accession>A0A4S2MQZ5</accession>
<reference evidence="1 2" key="1">
    <citation type="submission" date="2019-04" db="EMBL/GenBank/DDBJ databases">
        <title>Comparative genomics and transcriptomics to analyze fruiting body development in filamentous ascomycetes.</title>
        <authorList>
            <consortium name="DOE Joint Genome Institute"/>
            <person name="Lutkenhaus R."/>
            <person name="Traeger S."/>
            <person name="Breuer J."/>
            <person name="Kuo A."/>
            <person name="Lipzen A."/>
            <person name="Pangilinan J."/>
            <person name="Dilworth D."/>
            <person name="Sandor L."/>
            <person name="Poggeler S."/>
            <person name="Barry K."/>
            <person name="Grigoriev I.V."/>
            <person name="Nowrousian M."/>
        </authorList>
    </citation>
    <scope>NUCLEOTIDE SEQUENCE [LARGE SCALE GENOMIC DNA]</scope>
    <source>
        <strain evidence="1 2">CBS 389.68</strain>
    </source>
</reference>
<dbReference type="OrthoDB" id="4367764at2759"/>
<dbReference type="PANTHER" id="PTHR37535:SF3">
    <property type="entry name" value="FLUG DOMAIN-CONTAINING PROTEIN"/>
    <property type="match status" value="1"/>
</dbReference>